<reference evidence="2 3" key="1">
    <citation type="submission" date="2022-12" db="EMBL/GenBank/DDBJ databases">
        <title>Chromosome-scale assembly of the Ensete ventricosum genome.</title>
        <authorList>
            <person name="Dussert Y."/>
            <person name="Stocks J."/>
            <person name="Wendawek A."/>
            <person name="Woldeyes F."/>
            <person name="Nichols R.A."/>
            <person name="Borrell J.S."/>
        </authorList>
    </citation>
    <scope>NUCLEOTIDE SEQUENCE [LARGE SCALE GENOMIC DNA]</scope>
    <source>
        <strain evidence="3">cv. Maze</strain>
        <tissue evidence="2">Seeds</tissue>
    </source>
</reference>
<gene>
    <name evidence="2" type="ORF">OPV22_026767</name>
</gene>
<dbReference type="AlphaFoldDB" id="A0AAV8PXZ3"/>
<evidence type="ECO:0000313" key="2">
    <source>
        <dbReference type="EMBL" id="KAJ8464215.1"/>
    </source>
</evidence>
<comment type="caution">
    <text evidence="2">The sequence shown here is derived from an EMBL/GenBank/DDBJ whole genome shotgun (WGS) entry which is preliminary data.</text>
</comment>
<dbReference type="Proteomes" id="UP001222027">
    <property type="component" value="Unassembled WGS sequence"/>
</dbReference>
<proteinExistence type="predicted"/>
<sequence length="117" mass="12412">MSQEYGRRTTLVRSSEAVRSPSDPEEGDDEDTKSIQPDSDSGSYPAEAGRFLTTGFKYGSGLKCFLRNGSGSICLCPKSLESASVDGVGIPRRLEVAGDCSIHKCHHPSAVCSGVLN</sequence>
<dbReference type="EMBL" id="JAQQAF010000008">
    <property type="protein sequence ID" value="KAJ8464215.1"/>
    <property type="molecule type" value="Genomic_DNA"/>
</dbReference>
<evidence type="ECO:0000256" key="1">
    <source>
        <dbReference type="SAM" id="MobiDB-lite"/>
    </source>
</evidence>
<protein>
    <submittedName>
        <fullName evidence="2">Uncharacterized protein</fullName>
    </submittedName>
</protein>
<name>A0AAV8PXZ3_ENSVE</name>
<evidence type="ECO:0000313" key="3">
    <source>
        <dbReference type="Proteomes" id="UP001222027"/>
    </source>
</evidence>
<organism evidence="2 3">
    <name type="scientific">Ensete ventricosum</name>
    <name type="common">Abyssinian banana</name>
    <name type="synonym">Musa ensete</name>
    <dbReference type="NCBI Taxonomy" id="4639"/>
    <lineage>
        <taxon>Eukaryota</taxon>
        <taxon>Viridiplantae</taxon>
        <taxon>Streptophyta</taxon>
        <taxon>Embryophyta</taxon>
        <taxon>Tracheophyta</taxon>
        <taxon>Spermatophyta</taxon>
        <taxon>Magnoliopsida</taxon>
        <taxon>Liliopsida</taxon>
        <taxon>Zingiberales</taxon>
        <taxon>Musaceae</taxon>
        <taxon>Ensete</taxon>
    </lineage>
</organism>
<accession>A0AAV8PXZ3</accession>
<keyword evidence="3" id="KW-1185">Reference proteome</keyword>
<feature type="region of interest" description="Disordered" evidence="1">
    <location>
        <begin position="1"/>
        <end position="46"/>
    </location>
</feature>